<feature type="compositionally biased region" description="Basic and acidic residues" evidence="1">
    <location>
        <begin position="30"/>
        <end position="40"/>
    </location>
</feature>
<feature type="region of interest" description="Disordered" evidence="1">
    <location>
        <begin position="26"/>
        <end position="63"/>
    </location>
</feature>
<evidence type="ECO:0000313" key="2">
    <source>
        <dbReference type="EMBL" id="MCZ4331220.1"/>
    </source>
</evidence>
<comment type="caution">
    <text evidence="2">The sequence shown here is derived from an EMBL/GenBank/DDBJ whole genome shotgun (WGS) entry which is preliminary data.</text>
</comment>
<evidence type="ECO:0000313" key="3">
    <source>
        <dbReference type="Proteomes" id="UP001068379"/>
    </source>
</evidence>
<evidence type="ECO:0000256" key="1">
    <source>
        <dbReference type="SAM" id="MobiDB-lite"/>
    </source>
</evidence>
<dbReference type="Proteomes" id="UP001068379">
    <property type="component" value="Unassembled WGS sequence"/>
</dbReference>
<sequence length="83" mass="9053">CTPLKKRAIVSFLRRQAPGLTLGLTVLPKGSDENRGRQKQADLQASGPIRRQRQAAKTAATPGSKGLDIEMRMCFNFGLDNEA</sequence>
<proteinExistence type="predicted"/>
<dbReference type="EMBL" id="JAPWHE010000020">
    <property type="protein sequence ID" value="MCZ4331220.1"/>
    <property type="molecule type" value="Genomic_DNA"/>
</dbReference>
<organism evidence="2 3">
    <name type="scientific">Castellaniella denitrificans</name>
    <dbReference type="NCBI Taxonomy" id="56119"/>
    <lineage>
        <taxon>Bacteria</taxon>
        <taxon>Pseudomonadati</taxon>
        <taxon>Pseudomonadota</taxon>
        <taxon>Betaproteobacteria</taxon>
        <taxon>Burkholderiales</taxon>
        <taxon>Alcaligenaceae</taxon>
        <taxon>Castellaniella</taxon>
    </lineage>
</organism>
<gene>
    <name evidence="2" type="ORF">O4H32_14855</name>
</gene>
<protein>
    <submittedName>
        <fullName evidence="2">Uncharacterized protein</fullName>
    </submittedName>
</protein>
<dbReference type="RefSeq" id="WP_269360391.1">
    <property type="nucleotide sequence ID" value="NZ_JAPWHE010000020.1"/>
</dbReference>
<reference evidence="2" key="1">
    <citation type="submission" date="2022-12" db="EMBL/GenBank/DDBJ databases">
        <title>Bacterial isolates from different developmental stages of Nematostella vectensis.</title>
        <authorList>
            <person name="Fraune S."/>
        </authorList>
    </citation>
    <scope>NUCLEOTIDE SEQUENCE</scope>
    <source>
        <strain evidence="2">G21619-S1</strain>
    </source>
</reference>
<name>A0ABT4M895_9BURK</name>
<feature type="non-terminal residue" evidence="2">
    <location>
        <position position="1"/>
    </location>
</feature>
<accession>A0ABT4M895</accession>
<keyword evidence="3" id="KW-1185">Reference proteome</keyword>